<name>A0ABS8YJJ4_9BACL</name>
<evidence type="ECO:0000313" key="2">
    <source>
        <dbReference type="EMBL" id="MCE5172063.1"/>
    </source>
</evidence>
<dbReference type="Gene3D" id="1.20.120.330">
    <property type="entry name" value="Nucleotidyltransferases domain 2"/>
    <property type="match status" value="1"/>
</dbReference>
<proteinExistence type="predicted"/>
<dbReference type="Gene3D" id="3.30.460.10">
    <property type="entry name" value="Beta Polymerase, domain 2"/>
    <property type="match status" value="1"/>
</dbReference>
<feature type="domain" description="Kanamycin nucleotidyltransferase C-terminal" evidence="1">
    <location>
        <begin position="115"/>
        <end position="244"/>
    </location>
</feature>
<keyword evidence="3" id="KW-1185">Reference proteome</keyword>
<accession>A0ABS8YJJ4</accession>
<dbReference type="SUPFAM" id="SSF81301">
    <property type="entry name" value="Nucleotidyltransferase"/>
    <property type="match status" value="1"/>
</dbReference>
<dbReference type="Proteomes" id="UP001199916">
    <property type="component" value="Unassembled WGS sequence"/>
</dbReference>
<evidence type="ECO:0000313" key="3">
    <source>
        <dbReference type="Proteomes" id="UP001199916"/>
    </source>
</evidence>
<dbReference type="InterPro" id="IPR012481">
    <property type="entry name" value="KNTase_C"/>
</dbReference>
<organism evidence="2 3">
    <name type="scientific">Paenibacillus profundus</name>
    <dbReference type="NCBI Taxonomy" id="1173085"/>
    <lineage>
        <taxon>Bacteria</taxon>
        <taxon>Bacillati</taxon>
        <taxon>Bacillota</taxon>
        <taxon>Bacilli</taxon>
        <taxon>Bacillales</taxon>
        <taxon>Paenibacillaceae</taxon>
        <taxon>Paenibacillus</taxon>
    </lineage>
</organism>
<sequence>MLTYPAATTREEKIHIIGQIKDRLLQQHGETILAIGLYGSIAQGIDGPYSDIELLVVTKDGISLPDYEFIYLPFKIEISMNQKHEVCQCATAVDDSWAIKAGVYTHLEAIYDPTGLLDQIRALSKQISKEAIRETMREFMIWEPYETMGKIRNNKIAGNDSYLPLGAKDLAWQTAKLIGLANRTFYNTRAQTYEESLRMPSRPSGYDELVELMMRGQLHDTEVVYKRCECLWTGLNEWYEKMGIDYKVKEFPF</sequence>
<gene>
    <name evidence="2" type="ORF">LQV63_22535</name>
</gene>
<dbReference type="RefSeq" id="WP_233698358.1">
    <property type="nucleotide sequence ID" value="NZ_JAJNBZ010000023.1"/>
</dbReference>
<dbReference type="InterPro" id="IPR043519">
    <property type="entry name" value="NT_sf"/>
</dbReference>
<protein>
    <submittedName>
        <fullName evidence="2">KNTase domain-containing protein</fullName>
    </submittedName>
</protein>
<comment type="caution">
    <text evidence="2">The sequence shown here is derived from an EMBL/GenBank/DDBJ whole genome shotgun (WGS) entry which is preliminary data.</text>
</comment>
<reference evidence="2 3" key="1">
    <citation type="submission" date="2021-11" db="EMBL/GenBank/DDBJ databases">
        <title>Draft genome sequence of Paenibacillus profundus YoMME, a new Gram-positive bacteria with exoelectrogenic properties.</title>
        <authorList>
            <person name="Hubenova Y."/>
            <person name="Hubenova E."/>
            <person name="Manasiev Y."/>
            <person name="Peykov S."/>
            <person name="Mitov M."/>
        </authorList>
    </citation>
    <scope>NUCLEOTIDE SEQUENCE [LARGE SCALE GENOMIC DNA]</scope>
    <source>
        <strain evidence="2 3">YoMME</strain>
    </source>
</reference>
<evidence type="ECO:0000259" key="1">
    <source>
        <dbReference type="Pfam" id="PF07827"/>
    </source>
</evidence>
<dbReference type="CDD" id="cd05403">
    <property type="entry name" value="NT_KNTase_like"/>
    <property type="match status" value="1"/>
</dbReference>
<dbReference type="SUPFAM" id="SSF81593">
    <property type="entry name" value="Nucleotidyltransferase substrate binding subunit/domain"/>
    <property type="match status" value="1"/>
</dbReference>
<dbReference type="EMBL" id="JAJNBZ010000023">
    <property type="protein sequence ID" value="MCE5172063.1"/>
    <property type="molecule type" value="Genomic_DNA"/>
</dbReference>
<dbReference type="Pfam" id="PF07827">
    <property type="entry name" value="KNTase_C"/>
    <property type="match status" value="1"/>
</dbReference>